<keyword evidence="1" id="KW-0812">Transmembrane</keyword>
<feature type="transmembrane region" description="Helical" evidence="1">
    <location>
        <begin position="45"/>
        <end position="70"/>
    </location>
</feature>
<evidence type="ECO:0000256" key="1">
    <source>
        <dbReference type="SAM" id="Phobius"/>
    </source>
</evidence>
<comment type="caution">
    <text evidence="2">The sequence shown here is derived from an EMBL/GenBank/DDBJ whole genome shotgun (WGS) entry which is preliminary data.</text>
</comment>
<keyword evidence="1" id="KW-1133">Transmembrane helix</keyword>
<dbReference type="Proteomes" id="UP001500416">
    <property type="component" value="Unassembled WGS sequence"/>
</dbReference>
<keyword evidence="1" id="KW-0472">Membrane</keyword>
<sequence>MTHFTGRATMWDVEVALAAGAALGALHAGWAWRARLYPRSARGRLAAVIDFTWSLPNTAAGVVFLVYALARGNEIDYEFSRHRGVLGLREGVIRGFATTVGPVQAGVALGVDEHEAVHVLQARLFGPLYLPLVAANWVLATVLPYWLLYHDRRRAPIDSVTAYFQRGVYPHCWHEEWAYRVQGTPPA</sequence>
<dbReference type="EMBL" id="BAAABU010000026">
    <property type="protein sequence ID" value="GAA0257433.1"/>
    <property type="molecule type" value="Genomic_DNA"/>
</dbReference>
<name>A0ABN0UPL1_9PSEU</name>
<feature type="transmembrane region" description="Helical" evidence="1">
    <location>
        <begin position="15"/>
        <end position="33"/>
    </location>
</feature>
<proteinExistence type="predicted"/>
<reference evidence="2 3" key="1">
    <citation type="journal article" date="2019" name="Int. J. Syst. Evol. Microbiol.">
        <title>The Global Catalogue of Microorganisms (GCM) 10K type strain sequencing project: providing services to taxonomists for standard genome sequencing and annotation.</title>
        <authorList>
            <consortium name="The Broad Institute Genomics Platform"/>
            <consortium name="The Broad Institute Genome Sequencing Center for Infectious Disease"/>
            <person name="Wu L."/>
            <person name="Ma J."/>
        </authorList>
    </citation>
    <scope>NUCLEOTIDE SEQUENCE [LARGE SCALE GENOMIC DNA]</scope>
    <source>
        <strain evidence="2 3">JCM 3380</strain>
    </source>
</reference>
<protein>
    <submittedName>
        <fullName evidence="2">Uncharacterized protein</fullName>
    </submittedName>
</protein>
<accession>A0ABN0UPL1</accession>
<organism evidence="2 3">
    <name type="scientific">Saccharothrix mutabilis subsp. mutabilis</name>
    <dbReference type="NCBI Taxonomy" id="66855"/>
    <lineage>
        <taxon>Bacteria</taxon>
        <taxon>Bacillati</taxon>
        <taxon>Actinomycetota</taxon>
        <taxon>Actinomycetes</taxon>
        <taxon>Pseudonocardiales</taxon>
        <taxon>Pseudonocardiaceae</taxon>
        <taxon>Saccharothrix</taxon>
    </lineage>
</organism>
<keyword evidence="3" id="KW-1185">Reference proteome</keyword>
<evidence type="ECO:0000313" key="3">
    <source>
        <dbReference type="Proteomes" id="UP001500416"/>
    </source>
</evidence>
<feature type="transmembrane region" description="Helical" evidence="1">
    <location>
        <begin position="128"/>
        <end position="148"/>
    </location>
</feature>
<evidence type="ECO:0000313" key="2">
    <source>
        <dbReference type="EMBL" id="GAA0257433.1"/>
    </source>
</evidence>
<gene>
    <name evidence="2" type="ORF">GCM10010492_67990</name>
</gene>